<feature type="disulfide bond" description="Redox-active" evidence="4">
    <location>
        <begin position="88"/>
        <end position="93"/>
    </location>
</feature>
<keyword evidence="4" id="KW-1015">Disulfide bond</keyword>
<evidence type="ECO:0000256" key="1">
    <source>
        <dbReference type="ARBA" id="ARBA00010996"/>
    </source>
</evidence>
<gene>
    <name evidence="7" type="ORF">B1756_15870</name>
</gene>
<dbReference type="InterPro" id="IPR036249">
    <property type="entry name" value="Thioredoxin-like_sf"/>
</dbReference>
<feature type="binding site" evidence="3">
    <location>
        <position position="93"/>
    </location>
    <ligand>
        <name>Cu cation</name>
        <dbReference type="ChEBI" id="CHEBI:23378"/>
    </ligand>
</feature>
<evidence type="ECO:0000256" key="5">
    <source>
        <dbReference type="SAM" id="MobiDB-lite"/>
    </source>
</evidence>
<evidence type="ECO:0000313" key="7">
    <source>
        <dbReference type="EMBL" id="ARS91063.1"/>
    </source>
</evidence>
<organism evidence="7 8">
    <name type="scientific">Natrarchaeobaculum aegyptiacum</name>
    <dbReference type="NCBI Taxonomy" id="745377"/>
    <lineage>
        <taxon>Archaea</taxon>
        <taxon>Methanobacteriati</taxon>
        <taxon>Methanobacteriota</taxon>
        <taxon>Stenosarchaea group</taxon>
        <taxon>Halobacteria</taxon>
        <taxon>Halobacteriales</taxon>
        <taxon>Natrialbaceae</taxon>
        <taxon>Natrarchaeobaculum</taxon>
    </lineage>
</organism>
<dbReference type="AlphaFoldDB" id="A0A2Z2HW75"/>
<feature type="binding site" evidence="3">
    <location>
        <position position="88"/>
    </location>
    <ligand>
        <name>Cu cation</name>
        <dbReference type="ChEBI" id="CHEBI:23378"/>
    </ligand>
</feature>
<reference evidence="8" key="1">
    <citation type="submission" date="2017-02" db="EMBL/GenBank/DDBJ databases">
        <title>Natronthermophilus aegyptiacus gen. nov.,sp. nov., an aerobic, extremely halophilic alkalithermophilic archaeon isolated from the athalassohaline Wadi An Natrun, Egypt.</title>
        <authorList>
            <person name="Zhao B."/>
        </authorList>
    </citation>
    <scope>NUCLEOTIDE SEQUENCE [LARGE SCALE GENOMIC DNA]</scope>
    <source>
        <strain evidence="8">JW/NM-HA 15</strain>
    </source>
</reference>
<keyword evidence="3" id="KW-0479">Metal-binding</keyword>
<dbReference type="RefSeq" id="WP_086889429.1">
    <property type="nucleotide sequence ID" value="NZ_CP019893.1"/>
</dbReference>
<accession>A0A2Z2HW75</accession>
<comment type="similarity">
    <text evidence="1">Belongs to the SCO1/2 family.</text>
</comment>
<evidence type="ECO:0000313" key="8">
    <source>
        <dbReference type="Proteomes" id="UP000250088"/>
    </source>
</evidence>
<feature type="domain" description="Thioredoxin" evidence="6">
    <location>
        <begin position="48"/>
        <end position="269"/>
    </location>
</feature>
<evidence type="ECO:0000256" key="4">
    <source>
        <dbReference type="PIRSR" id="PIRSR603782-2"/>
    </source>
</evidence>
<evidence type="ECO:0000256" key="3">
    <source>
        <dbReference type="PIRSR" id="PIRSR603782-1"/>
    </source>
</evidence>
<feature type="compositionally biased region" description="Basic and acidic residues" evidence="5">
    <location>
        <begin position="173"/>
        <end position="220"/>
    </location>
</feature>
<dbReference type="Pfam" id="PF02630">
    <property type="entry name" value="SCO1-SenC"/>
    <property type="match status" value="1"/>
</dbReference>
<feature type="region of interest" description="Disordered" evidence="5">
    <location>
        <begin position="169"/>
        <end position="228"/>
    </location>
</feature>
<sequence length="270" mass="29453">MERRSVLQAVGAGGAMALAGCLDGVLESGAEGAVLGPPETDLSQSSHPTYGDEIPSFSVPDAFTGEVVTDEQFHGERAMLMTFFFTSCPDGLCPVLLQMLNMASEDATREGYDDDVAFVGITFDPEYDTTERLQEEVDSIGIDPSAENWHILRPEDNDEAYDVVAGDFGTPVHLEHDDHEEHDDGHGDGAESHDDHDGHDDNDHGEHETDRDDHENHDDAQVETAEPTDGTHVYIILLVNENGIVERSYPGATNYSAEEIIDDLRTVVEG</sequence>
<keyword evidence="8" id="KW-1185">Reference proteome</keyword>
<dbReference type="Proteomes" id="UP000250088">
    <property type="component" value="Chromosome"/>
</dbReference>
<dbReference type="SUPFAM" id="SSF52833">
    <property type="entry name" value="Thioredoxin-like"/>
    <property type="match status" value="1"/>
</dbReference>
<dbReference type="PANTHER" id="PTHR12151">
    <property type="entry name" value="ELECTRON TRANSPORT PROTIN SCO1/SENC FAMILY MEMBER"/>
    <property type="match status" value="1"/>
</dbReference>
<evidence type="ECO:0000259" key="6">
    <source>
        <dbReference type="PROSITE" id="PS51352"/>
    </source>
</evidence>
<dbReference type="PROSITE" id="PS51352">
    <property type="entry name" value="THIOREDOXIN_2"/>
    <property type="match status" value="1"/>
</dbReference>
<dbReference type="InterPro" id="IPR003782">
    <property type="entry name" value="SCO1/SenC"/>
</dbReference>
<dbReference type="GeneID" id="32895581"/>
<dbReference type="Gene3D" id="3.40.30.10">
    <property type="entry name" value="Glutaredoxin"/>
    <property type="match status" value="1"/>
</dbReference>
<protein>
    <recommendedName>
        <fullName evidence="6">Thioredoxin domain-containing protein</fullName>
    </recommendedName>
</protein>
<dbReference type="GO" id="GO:0046872">
    <property type="term" value="F:metal ion binding"/>
    <property type="evidence" value="ECO:0007669"/>
    <property type="project" value="UniProtKB-KW"/>
</dbReference>
<dbReference type="OrthoDB" id="27579at2157"/>
<dbReference type="CDD" id="cd02968">
    <property type="entry name" value="SCO"/>
    <property type="match status" value="1"/>
</dbReference>
<dbReference type="KEGG" id="naj:B1756_15870"/>
<name>A0A2Z2HW75_9EURY</name>
<dbReference type="EMBL" id="CP019893">
    <property type="protein sequence ID" value="ARS91063.1"/>
    <property type="molecule type" value="Genomic_DNA"/>
</dbReference>
<keyword evidence="2 3" id="KW-0186">Copper</keyword>
<dbReference type="PANTHER" id="PTHR12151:SF25">
    <property type="entry name" value="LINALOOL DEHYDRATASE_ISOMERASE DOMAIN-CONTAINING PROTEIN"/>
    <property type="match status" value="1"/>
</dbReference>
<evidence type="ECO:0000256" key="2">
    <source>
        <dbReference type="ARBA" id="ARBA00023008"/>
    </source>
</evidence>
<dbReference type="PROSITE" id="PS51257">
    <property type="entry name" value="PROKAR_LIPOPROTEIN"/>
    <property type="match status" value="1"/>
</dbReference>
<dbReference type="InterPro" id="IPR013766">
    <property type="entry name" value="Thioredoxin_domain"/>
</dbReference>
<proteinExistence type="inferred from homology"/>